<dbReference type="Proteomes" id="UP000038045">
    <property type="component" value="Unplaced"/>
</dbReference>
<evidence type="ECO:0000313" key="3">
    <source>
        <dbReference type="WBParaSite" id="PTRK_0000988600.1"/>
    </source>
</evidence>
<feature type="compositionally biased region" description="Basic and acidic residues" evidence="1">
    <location>
        <begin position="272"/>
        <end position="282"/>
    </location>
</feature>
<organism evidence="2 3">
    <name type="scientific">Parastrongyloides trichosuri</name>
    <name type="common">Possum-specific nematode worm</name>
    <dbReference type="NCBI Taxonomy" id="131310"/>
    <lineage>
        <taxon>Eukaryota</taxon>
        <taxon>Metazoa</taxon>
        <taxon>Ecdysozoa</taxon>
        <taxon>Nematoda</taxon>
        <taxon>Chromadorea</taxon>
        <taxon>Rhabditida</taxon>
        <taxon>Tylenchina</taxon>
        <taxon>Panagrolaimomorpha</taxon>
        <taxon>Strongyloidoidea</taxon>
        <taxon>Strongyloididae</taxon>
        <taxon>Parastrongyloides</taxon>
    </lineage>
</organism>
<proteinExistence type="predicted"/>
<keyword evidence="2" id="KW-1185">Reference proteome</keyword>
<feature type="region of interest" description="Disordered" evidence="1">
    <location>
        <begin position="272"/>
        <end position="296"/>
    </location>
</feature>
<evidence type="ECO:0000313" key="2">
    <source>
        <dbReference type="Proteomes" id="UP000038045"/>
    </source>
</evidence>
<name>A0A0N4ZMX0_PARTI</name>
<protein>
    <submittedName>
        <fullName evidence="3">Uncharacterized protein</fullName>
    </submittedName>
</protein>
<evidence type="ECO:0000256" key="1">
    <source>
        <dbReference type="SAM" id="MobiDB-lite"/>
    </source>
</evidence>
<reference evidence="3" key="1">
    <citation type="submission" date="2017-02" db="UniProtKB">
        <authorList>
            <consortium name="WormBaseParasite"/>
        </authorList>
    </citation>
    <scope>IDENTIFICATION</scope>
</reference>
<accession>A0A0N4ZMX0</accession>
<sequence length="327" mass="37276">METKEERIQRLKEARQKYSNLSRPKLNKTTTVSEFNLNQKCKIDTEFKPSRANYNKILSNNCDTTNDKFSLGRPSIKPKQSIAGMKLPDRNLFVKKKTVDIKNINIDEESKLRLINKLHGSAERLDQVNSAQTPSGVKEISESLQKLEFTEVQKITYIHGLHGREIPQPLQSCNNKNIGTSVNRPFNLEKDETFKSSSENVQKILINNYECETPLTSKLTKQPKQSILSFKVPKCFNSRSTSEGLENVIITDESKKRVLALFQKNLGKEPLYDRNSRKDCETKSTSSNDLKDQNIDEGHDLITPLRSALRTPSNTIKSVTNKSVKFV</sequence>
<dbReference type="AlphaFoldDB" id="A0A0N4ZMX0"/>
<dbReference type="WBParaSite" id="PTRK_0000988600.1">
    <property type="protein sequence ID" value="PTRK_0000988600.1"/>
    <property type="gene ID" value="PTRK_0000988600"/>
</dbReference>